<reference evidence="1 2" key="1">
    <citation type="submission" date="2015-03" db="EMBL/GenBank/DDBJ databases">
        <title>Genome sequence of Tenacibaculum sp. S2-2, isolated from intestinal microbiota of sea cucumber, Apostichopus japonicas.</title>
        <authorList>
            <person name="Shao Z."/>
            <person name="Wang L."/>
            <person name="Li X."/>
        </authorList>
    </citation>
    <scope>NUCLEOTIDE SEQUENCE [LARGE SCALE GENOMIC DNA]</scope>
    <source>
        <strain evidence="1 2">S2-2</strain>
    </source>
</reference>
<dbReference type="STRING" id="1635173.WH52_10600"/>
<dbReference type="InParanoid" id="A0A1Y2PCL8"/>
<protein>
    <recommendedName>
        <fullName evidence="3">DUF4194 domain-containing protein</fullName>
    </recommendedName>
</protein>
<evidence type="ECO:0000313" key="1">
    <source>
        <dbReference type="EMBL" id="OSY87547.1"/>
    </source>
</evidence>
<accession>A0A1Y2PCL8</accession>
<dbReference type="OrthoDB" id="369102at2"/>
<evidence type="ECO:0008006" key="3">
    <source>
        <dbReference type="Google" id="ProtNLM"/>
    </source>
</evidence>
<organism evidence="1 2">
    <name type="scientific">Tenacibaculum holothuriorum</name>
    <dbReference type="NCBI Taxonomy" id="1635173"/>
    <lineage>
        <taxon>Bacteria</taxon>
        <taxon>Pseudomonadati</taxon>
        <taxon>Bacteroidota</taxon>
        <taxon>Flavobacteriia</taxon>
        <taxon>Flavobacteriales</taxon>
        <taxon>Flavobacteriaceae</taxon>
        <taxon>Tenacibaculum</taxon>
    </lineage>
</organism>
<dbReference type="Proteomes" id="UP000194221">
    <property type="component" value="Unassembled WGS sequence"/>
</dbReference>
<dbReference type="Pfam" id="PF13835">
    <property type="entry name" value="DUF4194"/>
    <property type="match status" value="1"/>
</dbReference>
<sequence length="194" mass="22665">MSGLKSNLEEYSLAVVRLLKGTVNSSDIVWDDVLLYRTAIQKYVNVIGLELIIKEDDGYAFLKQFNIDDDDNTIGLVSRKQVGFETSVLLVVLRQILEDFENNPTDFSGSEKFIDRDELIDQIELFLPDKYDKIGYLKDLENYIKRIEKLGYIKKVDEDDRNVRYKIHKIIKEKVNIDALEEFKIKLNEYVESI</sequence>
<dbReference type="InterPro" id="IPR025449">
    <property type="entry name" value="JetB"/>
</dbReference>
<dbReference type="RefSeq" id="WP_086030936.1">
    <property type="nucleotide sequence ID" value="NZ_LAPZ01000009.1"/>
</dbReference>
<comment type="caution">
    <text evidence="1">The sequence shown here is derived from an EMBL/GenBank/DDBJ whole genome shotgun (WGS) entry which is preliminary data.</text>
</comment>
<gene>
    <name evidence="1" type="ORF">WH52_10600</name>
</gene>
<proteinExistence type="predicted"/>
<dbReference type="AlphaFoldDB" id="A0A1Y2PCL8"/>
<evidence type="ECO:0000313" key="2">
    <source>
        <dbReference type="Proteomes" id="UP000194221"/>
    </source>
</evidence>
<keyword evidence="2" id="KW-1185">Reference proteome</keyword>
<dbReference type="EMBL" id="LAPZ01000009">
    <property type="protein sequence ID" value="OSY87547.1"/>
    <property type="molecule type" value="Genomic_DNA"/>
</dbReference>
<name>A0A1Y2PCL8_9FLAO</name>